<dbReference type="InterPro" id="IPR006143">
    <property type="entry name" value="RND_pump_MFP"/>
</dbReference>
<evidence type="ECO:0000256" key="1">
    <source>
        <dbReference type="ARBA" id="ARBA00004196"/>
    </source>
</evidence>
<accession>A0A318GU90</accession>
<dbReference type="Pfam" id="PF25876">
    <property type="entry name" value="HH_MFP_RND"/>
    <property type="match status" value="1"/>
</dbReference>
<sequence>MTVEPRSLTLTTDLPGRVAPVQIAEVRPQVTGLVKARLFKEGTVVKAGELLYQVEPATYQAAVDSAQAALAKAEASLVAVKLKAARLKDLAAMKAVGQQDADDAAAALLQAEAEILSAKAALQTQRINLQYTRVTAPISGRIGRSTVTPGALLTANQATALATIQQLDPIYVDVTQNSSTMLSLANALASGQLKTGTARVKLVLEDGSTYPLTGKLQSSEVTVDQSTGAVTLRAEFPNPKGALLPGMYARAVVEEGVMENALLVPQPAVSRDPTGKPLVFVVDSAQKLVQRPIRTGRAMGDQWLVTSGLQAGDRVAVEGQQKARPGMVVEAKPQTAAAN</sequence>
<dbReference type="SUPFAM" id="SSF111369">
    <property type="entry name" value="HlyD-like secretion proteins"/>
    <property type="match status" value="1"/>
</dbReference>
<evidence type="ECO:0000259" key="7">
    <source>
        <dbReference type="Pfam" id="PF25967"/>
    </source>
</evidence>
<dbReference type="Gene3D" id="1.10.287.470">
    <property type="entry name" value="Helix hairpin bin"/>
    <property type="match status" value="1"/>
</dbReference>
<dbReference type="InterPro" id="IPR058624">
    <property type="entry name" value="MdtA-like_HH"/>
</dbReference>
<keyword evidence="3" id="KW-0175">Coiled coil</keyword>
<dbReference type="Pfam" id="PF25967">
    <property type="entry name" value="RND-MFP_C"/>
    <property type="match status" value="1"/>
</dbReference>
<comment type="caution">
    <text evidence="8">The sequence shown here is derived from an EMBL/GenBank/DDBJ whole genome shotgun (WGS) entry which is preliminary data.</text>
</comment>
<gene>
    <name evidence="8" type="ORF">C7444_12825</name>
</gene>
<organism evidence="8 9">
    <name type="scientific">Sphaerotilus hippei</name>
    <dbReference type="NCBI Taxonomy" id="744406"/>
    <lineage>
        <taxon>Bacteria</taxon>
        <taxon>Pseudomonadati</taxon>
        <taxon>Pseudomonadota</taxon>
        <taxon>Betaproteobacteria</taxon>
        <taxon>Burkholderiales</taxon>
        <taxon>Sphaerotilaceae</taxon>
        <taxon>Sphaerotilus</taxon>
    </lineage>
</organism>
<dbReference type="InterPro" id="IPR058626">
    <property type="entry name" value="MdtA-like_b-barrel"/>
</dbReference>
<dbReference type="NCBIfam" id="TIGR01730">
    <property type="entry name" value="RND_mfp"/>
    <property type="match status" value="1"/>
</dbReference>
<dbReference type="Pfam" id="PF25917">
    <property type="entry name" value="BSH_RND"/>
    <property type="match status" value="1"/>
</dbReference>
<dbReference type="Proteomes" id="UP000247811">
    <property type="component" value="Unassembled WGS sequence"/>
</dbReference>
<dbReference type="InterPro" id="IPR058625">
    <property type="entry name" value="MdtA-like_BSH"/>
</dbReference>
<dbReference type="GO" id="GO:0005886">
    <property type="term" value="C:plasma membrane"/>
    <property type="evidence" value="ECO:0007669"/>
    <property type="project" value="UniProtKB-SubCell"/>
</dbReference>
<dbReference type="GO" id="GO:0022857">
    <property type="term" value="F:transmembrane transporter activity"/>
    <property type="evidence" value="ECO:0007669"/>
    <property type="project" value="InterPro"/>
</dbReference>
<evidence type="ECO:0000259" key="5">
    <source>
        <dbReference type="Pfam" id="PF25917"/>
    </source>
</evidence>
<feature type="domain" description="Multidrug resistance protein MdtA-like barrel-sandwich hybrid" evidence="5">
    <location>
        <begin position="23"/>
        <end position="165"/>
    </location>
</feature>
<proteinExistence type="inferred from homology"/>
<evidence type="ECO:0000259" key="4">
    <source>
        <dbReference type="Pfam" id="PF25876"/>
    </source>
</evidence>
<protein>
    <submittedName>
        <fullName evidence="8">Membrane fusion protein (Multidrug efflux system)</fullName>
    </submittedName>
</protein>
<dbReference type="Gene3D" id="2.40.420.20">
    <property type="match status" value="1"/>
</dbReference>
<evidence type="ECO:0000259" key="6">
    <source>
        <dbReference type="Pfam" id="PF25944"/>
    </source>
</evidence>
<name>A0A318GU90_9BURK</name>
<evidence type="ECO:0000256" key="3">
    <source>
        <dbReference type="SAM" id="Coils"/>
    </source>
</evidence>
<dbReference type="PANTHER" id="PTHR30158">
    <property type="entry name" value="ACRA/E-RELATED COMPONENT OF DRUG EFFLUX TRANSPORTER"/>
    <property type="match status" value="1"/>
</dbReference>
<dbReference type="PANTHER" id="PTHR30158:SF3">
    <property type="entry name" value="MULTIDRUG EFFLUX PUMP SUBUNIT ACRA-RELATED"/>
    <property type="match status" value="1"/>
</dbReference>
<dbReference type="Gene3D" id="2.40.30.170">
    <property type="match status" value="1"/>
</dbReference>
<feature type="coiled-coil region" evidence="3">
    <location>
        <begin position="63"/>
        <end position="90"/>
    </location>
</feature>
<dbReference type="GO" id="GO:0046677">
    <property type="term" value="P:response to antibiotic"/>
    <property type="evidence" value="ECO:0007669"/>
    <property type="project" value="TreeGrafter"/>
</dbReference>
<feature type="domain" description="Multidrug resistance protein MdtA-like beta-barrel" evidence="6">
    <location>
        <begin position="169"/>
        <end position="256"/>
    </location>
</feature>
<comment type="subcellular location">
    <subcellularLocation>
        <location evidence="1">Cell envelope</location>
    </subcellularLocation>
</comment>
<dbReference type="AlphaFoldDB" id="A0A318GU90"/>
<dbReference type="EMBL" id="QJJS01000028">
    <property type="protein sequence ID" value="PXW91978.1"/>
    <property type="molecule type" value="Genomic_DNA"/>
</dbReference>
<dbReference type="Gene3D" id="2.40.50.100">
    <property type="match status" value="1"/>
</dbReference>
<evidence type="ECO:0000256" key="2">
    <source>
        <dbReference type="ARBA" id="ARBA00009477"/>
    </source>
</evidence>
<feature type="domain" description="Multidrug resistance protein MdtA-like alpha-helical hairpin" evidence="4">
    <location>
        <begin position="63"/>
        <end position="132"/>
    </location>
</feature>
<reference evidence="8 9" key="1">
    <citation type="submission" date="2018-05" db="EMBL/GenBank/DDBJ databases">
        <title>Genomic Encyclopedia of Type Strains, Phase IV (KMG-IV): sequencing the most valuable type-strain genomes for metagenomic binning, comparative biology and taxonomic classification.</title>
        <authorList>
            <person name="Goeker M."/>
        </authorList>
    </citation>
    <scope>NUCLEOTIDE SEQUENCE [LARGE SCALE GENOMIC DNA]</scope>
    <source>
        <strain evidence="8 9">DSM 566</strain>
    </source>
</reference>
<dbReference type="FunFam" id="2.40.420.20:FF:000001">
    <property type="entry name" value="Efflux RND transporter periplasmic adaptor subunit"/>
    <property type="match status" value="1"/>
</dbReference>
<dbReference type="InterPro" id="IPR058627">
    <property type="entry name" value="MdtA-like_C"/>
</dbReference>
<feature type="domain" description="Multidrug resistance protein MdtA-like C-terminal permuted SH3" evidence="7">
    <location>
        <begin position="260"/>
        <end position="322"/>
    </location>
</feature>
<keyword evidence="9" id="KW-1185">Reference proteome</keyword>
<evidence type="ECO:0000313" key="9">
    <source>
        <dbReference type="Proteomes" id="UP000247811"/>
    </source>
</evidence>
<evidence type="ECO:0000313" key="8">
    <source>
        <dbReference type="EMBL" id="PXW91978.1"/>
    </source>
</evidence>
<comment type="similarity">
    <text evidence="2">Belongs to the membrane fusion protein (MFP) (TC 8.A.1) family.</text>
</comment>
<dbReference type="Pfam" id="PF25944">
    <property type="entry name" value="Beta-barrel_RND"/>
    <property type="match status" value="1"/>
</dbReference>